<dbReference type="PANTHER" id="PTHR42927:SF1">
    <property type="entry name" value="HELICASE SUPERFAMILY 1 AND 2 DOMAIN-CONTAINING PROTEIN"/>
    <property type="match status" value="1"/>
</dbReference>
<sequence>MAKDSEKSFEDEFCAHLAAHGWLYSPNDDGYDAKRALFPTDLTAWLQETQPEAWAKAVKAAPGAPEHDKQVDRLLDQVVNFLDTDVDQGGGMLSLLRRPLRVLGSPKPISLCQFRPNNSLNPKVTAAFEAVRLRVMRQVHYSSVPGDERSIDLVFFINGLPVATAELKTDFKQSVGDAITQYKTTRLPVENGHAHPLLGFATRALVHFAVSNEEVYMTTQLAGDKTHFLPFNKGHGHGKGNPPREGESATAYLWTEVLERGTFLDIIGKFCHLEIKTVHDPISGTSSAKRTLLFPRYHQWDAVTKTVADVREYGPGRRYLIQHSAGSGKTNTIAWTAHQLSRLFDANDTKVFDKVIVVTDRTVLDDQLQAAVRQIDPSFRGDKDADSPVVTIDEKTVRAAGSKSKALDEALNSPKHIIVVTMQTFPYVLDVMSDLGTFAGKNFAVIADEAHSSQSGAAAGTLRQILSAAKIEHEEAEEGESEDFETQDVLAGLVNAKANTPNISFLAFTATPKAKTLEMFGTATEGGGRRAFHLYTMKQAIDEGFILDVLRGYQTYDTAFRISHEASEQDLVVDKQQATIQMLQWVHLHPTNIGGKVKIIVEHFNKNVAPLLGGYAKAMVVTGSRKEAVRFKTAMDDYITTRNYALKTLVAFSGKVLDEEVSPEPFTEASMNPATVGSNLADAFAGPTYQVMIVANKFQTGFDQPLLSAMYVNKRLSGVMAVQTLSRLNRTYRTPNGEPKTKTFVLDFVNDPEDIRKAFEPYYEDAYLEQGTDPMIVLKIAQKLEHAGIFATSDVNAAAEAYLAGKGNNVLSGIVKPARDEFFRRRDAAVLAGNQQEVDACDVFRRDTGTYVRVYDFMSQVFDYADPYLEALAIYLRMLAQVIAEDAQRQSIDLTGMELAVKHTKSARVDISLGKGDIDPLHGFTEAGTASAREKIMVAMQDVIDNINALFGADFQPSQTRGIVAMLLGALSENQALIEQAKSNSVDQFVDSPNLQAAILQTLLSNNDVHDKFTEFMVDSGLPQDKIIASIGRMLFVAVHESDQPLPQE</sequence>
<comment type="caution">
    <text evidence="2">The sequence shown here is derived from an EMBL/GenBank/DDBJ whole genome shotgun (WGS) entry which is preliminary data.</text>
</comment>
<feature type="domain" description="Helicase ATP-binding" evidence="1">
    <location>
        <begin position="310"/>
        <end position="530"/>
    </location>
</feature>
<dbReference type="Pfam" id="PF04313">
    <property type="entry name" value="HSDR_N"/>
    <property type="match status" value="1"/>
</dbReference>
<dbReference type="InterPro" id="IPR055180">
    <property type="entry name" value="HsdR_RecA-like_helicase_dom_2"/>
</dbReference>
<dbReference type="InterPro" id="IPR007409">
    <property type="entry name" value="Restrct_endonuc_type1_HsdR_N"/>
</dbReference>
<evidence type="ECO:0000313" key="3">
    <source>
        <dbReference type="Proteomes" id="UP001232536"/>
    </source>
</evidence>
<keyword evidence="2" id="KW-0378">Hydrolase</keyword>
<keyword evidence="3" id="KW-1185">Reference proteome</keyword>
<keyword evidence="2" id="KW-0347">Helicase</keyword>
<organism evidence="2 3">
    <name type="scientific">Actinotalea lenta</name>
    <dbReference type="NCBI Taxonomy" id="3064654"/>
    <lineage>
        <taxon>Bacteria</taxon>
        <taxon>Bacillati</taxon>
        <taxon>Actinomycetota</taxon>
        <taxon>Actinomycetes</taxon>
        <taxon>Micrococcales</taxon>
        <taxon>Cellulomonadaceae</taxon>
        <taxon>Actinotalea</taxon>
    </lineage>
</organism>
<dbReference type="RefSeq" id="WP_304600844.1">
    <property type="nucleotide sequence ID" value="NZ_JAUQYP010000001.1"/>
</dbReference>
<reference evidence="2 3" key="1">
    <citation type="submission" date="2023-07" db="EMBL/GenBank/DDBJ databases">
        <title>Description of novel actinomycetes strains, isolated from tidal flat sediment.</title>
        <authorList>
            <person name="Lu C."/>
        </authorList>
    </citation>
    <scope>NUCLEOTIDE SEQUENCE [LARGE SCALE GENOMIC DNA]</scope>
    <source>
        <strain evidence="2 3">SYSU T00b441</strain>
    </source>
</reference>
<dbReference type="PANTHER" id="PTHR42927">
    <property type="entry name" value="HELICASE SUPERFAMILY 1 AND 2 DOMAIN-CONTAINING PROTEIN"/>
    <property type="match status" value="1"/>
</dbReference>
<keyword evidence="2" id="KW-0547">Nucleotide-binding</keyword>
<name>A0ABT9D8I8_9CELL</name>
<gene>
    <name evidence="2" type="ORF">Q6348_08380</name>
</gene>
<dbReference type="Gene3D" id="3.90.1570.50">
    <property type="match status" value="1"/>
</dbReference>
<evidence type="ECO:0000259" key="1">
    <source>
        <dbReference type="PROSITE" id="PS51192"/>
    </source>
</evidence>
<dbReference type="SUPFAM" id="SSF52540">
    <property type="entry name" value="P-loop containing nucleoside triphosphate hydrolases"/>
    <property type="match status" value="1"/>
</dbReference>
<dbReference type="PROSITE" id="PS51192">
    <property type="entry name" value="HELICASE_ATP_BIND_1"/>
    <property type="match status" value="1"/>
</dbReference>
<dbReference type="Pfam" id="PF22679">
    <property type="entry name" value="T1R_D3-like"/>
    <property type="match status" value="1"/>
</dbReference>
<dbReference type="SMART" id="SM00487">
    <property type="entry name" value="DEXDc"/>
    <property type="match status" value="1"/>
</dbReference>
<dbReference type="InterPro" id="IPR014001">
    <property type="entry name" value="Helicase_ATP-bd"/>
</dbReference>
<protein>
    <submittedName>
        <fullName evidence="2">DEAD/DEAH box helicase family protein</fullName>
    </submittedName>
</protein>
<dbReference type="GO" id="GO:0004386">
    <property type="term" value="F:helicase activity"/>
    <property type="evidence" value="ECO:0007669"/>
    <property type="project" value="UniProtKB-KW"/>
</dbReference>
<dbReference type="Pfam" id="PF18766">
    <property type="entry name" value="SWI2_SNF2"/>
    <property type="match status" value="1"/>
</dbReference>
<dbReference type="Gene3D" id="3.40.50.300">
    <property type="entry name" value="P-loop containing nucleotide triphosphate hydrolases"/>
    <property type="match status" value="2"/>
</dbReference>
<proteinExistence type="predicted"/>
<dbReference type="InterPro" id="IPR027417">
    <property type="entry name" value="P-loop_NTPase"/>
</dbReference>
<keyword evidence="2" id="KW-0067">ATP-binding</keyword>
<dbReference type="EMBL" id="JAUQYP010000001">
    <property type="protein sequence ID" value="MDO8107210.1"/>
    <property type="molecule type" value="Genomic_DNA"/>
</dbReference>
<dbReference type="Proteomes" id="UP001232536">
    <property type="component" value="Unassembled WGS sequence"/>
</dbReference>
<evidence type="ECO:0000313" key="2">
    <source>
        <dbReference type="EMBL" id="MDO8107210.1"/>
    </source>
</evidence>
<accession>A0ABT9D8I8</accession>
<dbReference type="InterPro" id="IPR040980">
    <property type="entry name" value="SWI2_SNF2"/>
</dbReference>